<sequence>MGMPRALGPRARRTTALVVGTLLPLAVLQPQSAGAAEGRTYYVDNTPGSGCDDKHPGTSPEAPWCGFTPANERTFVPGDRLLLARGAVFDEGLSVKGAGSAEAPVTVDAYGKGPRPRLVKNSRDTGVFLHNPSYWTVRNLDVGSSTDGKGDMRYGIRANFTSPGHKGLVFEGVKVHDSRVAGLHLVNNGPYTLTEPVLRGLRISRVESTRNAHGIVTSTNKSATDLPPERVPGKSGENAFTDVVVDRVHLHGDDNNNGDPSKVPSQIDAGCPDGLALGNVTDAVVTNSVLREEAGCRTTFGTAAVYLGSARNVLIANNIVTDTPNTANPDMVAIDHESRTSEVTIRGNYFADNFGGGIEYLAIHGADDFHEGNKVVDNVFADNGVRSNIPYPPDGAVAQLGDDIPVAAELTGNLYHEPFGFLTAKSGGDVSRFTRRDNVPVAGRGDLDHAAEDFGPPGDRGPWSYAAGGGGKWERLPWDAKRRAYTSPAGTVDRFTSSAGTARTWTAPRGGTVNVRGFALPTDPEGTAAVSVTRNGRPLAGPWRGIGTNGRATNADDVRVRAGDVLRFETAPGSTPVSWAPAVGYSAKSRADDAPGTWSFDVNGDTQGWTGDRPLAARRGRLEVRAGGEETELRTRGDLKLAPKGRSALRMRLDNDTRAKSGEVAFTTARGRTGTVPFHLNPEEPKGLAAADRDVLVPLGGHKAWDGTVRRLSVRFTGADGRISVDRVAFDDPPAKSWEFTGGADGWTFDPDVSKPSAGTPATGVVADTDNSRGTFTRHADVAWTHSRMQTFRATRGSLARLDLWAYRKGEPTGALFLRVVRLRKGGTATADTLFTGSVAPDRVSTEGGMVSVHPGLEDLDPDATYAVQISAPYQAPGGGTYGIGYNDAGLHPDGREYYSVDAGGSWHGPEGGGKRSLRFRTFALAEGATAPPPPDGYGPAPTADGELTGKSGYEPAALSPGGLGLDAAEHRYVRIRMSNPDNRLTGYLLFTTEDEPEFDIPNGGYPPTNEAGLKGIAFSLVPGAEHTEYVLDMATVPGWKGTISRLKVQPFNRWNYYLGKPTSTWTGGIDSVRVDRTEARTGRRTEEPTEHRTEEGRR</sequence>
<name>A0ABN2VN72_9ACTN</name>
<dbReference type="Proteomes" id="UP001500016">
    <property type="component" value="Unassembled WGS sequence"/>
</dbReference>
<evidence type="ECO:0000256" key="1">
    <source>
        <dbReference type="SAM" id="MobiDB-lite"/>
    </source>
</evidence>
<evidence type="ECO:0000256" key="2">
    <source>
        <dbReference type="SAM" id="SignalP"/>
    </source>
</evidence>
<evidence type="ECO:0000313" key="3">
    <source>
        <dbReference type="EMBL" id="GAA2066995.1"/>
    </source>
</evidence>
<dbReference type="SMART" id="SM00710">
    <property type="entry name" value="PbH1"/>
    <property type="match status" value="6"/>
</dbReference>
<organism evidence="3 4">
    <name type="scientific">Streptomyces albiaxialis</name>
    <dbReference type="NCBI Taxonomy" id="329523"/>
    <lineage>
        <taxon>Bacteria</taxon>
        <taxon>Bacillati</taxon>
        <taxon>Actinomycetota</taxon>
        <taxon>Actinomycetes</taxon>
        <taxon>Kitasatosporales</taxon>
        <taxon>Streptomycetaceae</taxon>
        <taxon>Streptomyces</taxon>
    </lineage>
</organism>
<dbReference type="RefSeq" id="WP_344525124.1">
    <property type="nucleotide sequence ID" value="NZ_BAAAPE010000002.1"/>
</dbReference>
<evidence type="ECO:0000313" key="4">
    <source>
        <dbReference type="Proteomes" id="UP001500016"/>
    </source>
</evidence>
<evidence type="ECO:0008006" key="5">
    <source>
        <dbReference type="Google" id="ProtNLM"/>
    </source>
</evidence>
<gene>
    <name evidence="3" type="ORF">GCM10009801_13960</name>
</gene>
<reference evidence="3 4" key="1">
    <citation type="journal article" date="2019" name="Int. J. Syst. Evol. Microbiol.">
        <title>The Global Catalogue of Microorganisms (GCM) 10K type strain sequencing project: providing services to taxonomists for standard genome sequencing and annotation.</title>
        <authorList>
            <consortium name="The Broad Institute Genomics Platform"/>
            <consortium name="The Broad Institute Genome Sequencing Center for Infectious Disease"/>
            <person name="Wu L."/>
            <person name="Ma J."/>
        </authorList>
    </citation>
    <scope>NUCLEOTIDE SEQUENCE [LARGE SCALE GENOMIC DNA]</scope>
    <source>
        <strain evidence="3 4">JCM 15478</strain>
    </source>
</reference>
<feature type="signal peptide" evidence="2">
    <location>
        <begin position="1"/>
        <end position="35"/>
    </location>
</feature>
<feature type="chain" id="PRO_5046058996" description="Right handed beta helix domain-containing protein" evidence="2">
    <location>
        <begin position="36"/>
        <end position="1099"/>
    </location>
</feature>
<accession>A0ABN2VN72</accession>
<dbReference type="SUPFAM" id="SSF51126">
    <property type="entry name" value="Pectin lyase-like"/>
    <property type="match status" value="1"/>
</dbReference>
<dbReference type="InterPro" id="IPR006626">
    <property type="entry name" value="PbH1"/>
</dbReference>
<feature type="region of interest" description="Disordered" evidence="1">
    <location>
        <begin position="1077"/>
        <end position="1099"/>
    </location>
</feature>
<dbReference type="Gene3D" id="2.160.20.10">
    <property type="entry name" value="Single-stranded right-handed beta-helix, Pectin lyase-like"/>
    <property type="match status" value="1"/>
</dbReference>
<keyword evidence="2" id="KW-0732">Signal</keyword>
<proteinExistence type="predicted"/>
<dbReference type="InterPro" id="IPR012334">
    <property type="entry name" value="Pectin_lyas_fold"/>
</dbReference>
<comment type="caution">
    <text evidence="3">The sequence shown here is derived from an EMBL/GenBank/DDBJ whole genome shotgun (WGS) entry which is preliminary data.</text>
</comment>
<keyword evidence="4" id="KW-1185">Reference proteome</keyword>
<dbReference type="EMBL" id="BAAAPE010000002">
    <property type="protein sequence ID" value="GAA2066995.1"/>
    <property type="molecule type" value="Genomic_DNA"/>
</dbReference>
<feature type="region of interest" description="Disordered" evidence="1">
    <location>
        <begin position="929"/>
        <end position="957"/>
    </location>
</feature>
<dbReference type="InterPro" id="IPR011050">
    <property type="entry name" value="Pectin_lyase_fold/virulence"/>
</dbReference>
<protein>
    <recommendedName>
        <fullName evidence="5">Right handed beta helix domain-containing protein</fullName>
    </recommendedName>
</protein>